<dbReference type="EMBL" id="FP475956">
    <property type="protein sequence ID" value="CAZ89193.1"/>
    <property type="molecule type" value="Genomic_DNA"/>
</dbReference>
<evidence type="ECO:0000313" key="3">
    <source>
        <dbReference type="Proteomes" id="UP000002372"/>
    </source>
</evidence>
<organism evidence="1 3">
    <name type="scientific">Thiomonas arsenitoxydans (strain DSM 22701 / CIP 110005 / 3As)</name>
    <dbReference type="NCBI Taxonomy" id="426114"/>
    <lineage>
        <taxon>Bacteria</taxon>
        <taxon>Pseudomonadati</taxon>
        <taxon>Pseudomonadota</taxon>
        <taxon>Betaproteobacteria</taxon>
        <taxon>Burkholderiales</taxon>
        <taxon>Thiomonas</taxon>
    </lineage>
</organism>
<evidence type="ECO:0000313" key="4">
    <source>
        <dbReference type="Proteomes" id="UP000078599"/>
    </source>
</evidence>
<dbReference type="AlphaFoldDB" id="D6CV74"/>
<evidence type="ECO:0000313" key="1">
    <source>
        <dbReference type="EMBL" id="CAZ89193.1"/>
    </source>
</evidence>
<reference key="1">
    <citation type="submission" date="2009-07" db="EMBL/GenBank/DDBJ databases">
        <authorList>
            <person name="Genoscope - CEA"/>
        </authorList>
    </citation>
    <scope>NUCLEOTIDE SEQUENCE</scope>
    <source>
        <strain>3As</strain>
    </source>
</reference>
<reference evidence="3" key="2">
    <citation type="journal article" date="2010" name="PLoS Genet.">
        <title>Structure, function, and evolution of the Thiomonas spp. genome.</title>
        <authorList>
            <person name="Arsene-Ploetze F."/>
            <person name="Koechler S."/>
            <person name="Marchal M."/>
            <person name="Coppee J.Y."/>
            <person name="Chandler M."/>
            <person name="Bonnefoy V."/>
            <person name="Brochier-Armanet C."/>
            <person name="Barakat M."/>
            <person name="Barbe V."/>
            <person name="Battaglia-Brunet F."/>
            <person name="Bruneel O."/>
            <person name="Bryan C.G."/>
            <person name="Cleiss-Arnold J."/>
            <person name="Cruveiller S."/>
            <person name="Erhardt M."/>
            <person name="Heinrich-Salmeron A."/>
            <person name="Hommais F."/>
            <person name="Joulian C."/>
            <person name="Krin E."/>
            <person name="Lieutaud A."/>
            <person name="Lievremont D."/>
            <person name="Michel C."/>
            <person name="Muller D."/>
            <person name="Ortet P."/>
            <person name="Proux C."/>
            <person name="Siguier P."/>
            <person name="Roche D."/>
            <person name="Rouy Z."/>
            <person name="Salvignol G."/>
            <person name="Slyemi D."/>
            <person name="Talla E."/>
            <person name="Weiss S."/>
            <person name="Weissenbach J."/>
            <person name="Medigue C."/>
            <person name="Bertin P.N."/>
        </authorList>
    </citation>
    <scope>NUCLEOTIDE SEQUENCE [LARGE SCALE GENOMIC DNA]</scope>
    <source>
        <strain evidence="3">DSM 22701 / CIP 110005 / 3As</strain>
    </source>
</reference>
<dbReference type="HOGENOM" id="CLU_3259138_0_0_4"/>
<dbReference type="KEGG" id="thi:THI_2574"/>
<proteinExistence type="predicted"/>
<keyword evidence="4" id="KW-1185">Reference proteome</keyword>
<reference evidence="2 4" key="4">
    <citation type="submission" date="2015-03" db="EMBL/GenBank/DDBJ databases">
        <authorList>
            <person name="Regsiter A."/>
            <person name="william w."/>
        </authorList>
    </citation>
    <scope>NUCLEOTIDE SEQUENCE [LARGE SCALE GENOMIC DNA]</scope>
    <source>
        <strain evidence="2 4">CB1</strain>
    </source>
</reference>
<dbReference type="Proteomes" id="UP000078599">
    <property type="component" value="Unassembled WGS sequence"/>
</dbReference>
<sequence length="42" mass="4409">MTDLSLNGWIDATVWVSHGDALADIYAAAPKVACPCHPASCH</sequence>
<accession>D6CV74</accession>
<evidence type="ECO:0000313" key="2">
    <source>
        <dbReference type="EMBL" id="CQR34966.1"/>
    </source>
</evidence>
<name>D6CV74_THIA3</name>
<dbReference type="EMBL" id="CTRI01000027">
    <property type="protein sequence ID" value="CQR34966.1"/>
    <property type="molecule type" value="Genomic_DNA"/>
</dbReference>
<protein>
    <submittedName>
        <fullName evidence="1">Uncharacterized protein</fullName>
    </submittedName>
</protein>
<gene>
    <name evidence="1" type="ordered locus">THI_2574</name>
    <name evidence="2" type="ORF">THICB1_50027</name>
</gene>
<dbReference type="Proteomes" id="UP000002372">
    <property type="component" value="Chromosome"/>
</dbReference>
<reference evidence="1" key="3">
    <citation type="submission" date="2010-07" db="EMBL/GenBank/DDBJ databases">
        <authorList>
            <person name="Genoscope - CEA"/>
        </authorList>
    </citation>
    <scope>NUCLEOTIDE SEQUENCE</scope>
    <source>
        <strain evidence="1">3As</strain>
    </source>
</reference>